<dbReference type="EMBL" id="CM045880">
    <property type="protein sequence ID" value="KAI7938171.1"/>
    <property type="molecule type" value="Genomic_DNA"/>
</dbReference>
<reference evidence="1 2" key="3">
    <citation type="journal article" date="2022" name="Microbiol. Spectr.">
        <title>Folding features and dynamics of 3D genome architecture in plant fungal pathogens.</title>
        <authorList>
            <person name="Xia C."/>
        </authorList>
    </citation>
    <scope>NUCLEOTIDE SEQUENCE [LARGE SCALE GENOMIC DNA]</scope>
    <source>
        <strain evidence="1 2">93-210</strain>
    </source>
</reference>
<evidence type="ECO:0000313" key="2">
    <source>
        <dbReference type="Proteomes" id="UP001060170"/>
    </source>
</evidence>
<evidence type="ECO:0000313" key="1">
    <source>
        <dbReference type="EMBL" id="KAI7938171.1"/>
    </source>
</evidence>
<comment type="caution">
    <text evidence="1">The sequence shown here is derived from an EMBL/GenBank/DDBJ whole genome shotgun (WGS) entry which is preliminary data.</text>
</comment>
<organism evidence="1 2">
    <name type="scientific">Puccinia striiformis f. sp. tritici</name>
    <dbReference type="NCBI Taxonomy" id="168172"/>
    <lineage>
        <taxon>Eukaryota</taxon>
        <taxon>Fungi</taxon>
        <taxon>Dikarya</taxon>
        <taxon>Basidiomycota</taxon>
        <taxon>Pucciniomycotina</taxon>
        <taxon>Pucciniomycetes</taxon>
        <taxon>Pucciniales</taxon>
        <taxon>Pucciniaceae</taxon>
        <taxon>Puccinia</taxon>
    </lineage>
</organism>
<dbReference type="Proteomes" id="UP001060170">
    <property type="component" value="Chromosome 16"/>
</dbReference>
<proteinExistence type="predicted"/>
<accession>A0ACC0DSS4</accession>
<reference evidence="2" key="2">
    <citation type="journal article" date="2018" name="Mol. Plant Microbe Interact.">
        <title>Genome sequence resources for the wheat stripe rust pathogen (Puccinia striiformis f. sp. tritici) and the barley stripe rust pathogen (Puccinia striiformis f. sp. hordei).</title>
        <authorList>
            <person name="Xia C."/>
            <person name="Wang M."/>
            <person name="Yin C."/>
            <person name="Cornejo O.E."/>
            <person name="Hulbert S.H."/>
            <person name="Chen X."/>
        </authorList>
    </citation>
    <scope>NUCLEOTIDE SEQUENCE [LARGE SCALE GENOMIC DNA]</scope>
    <source>
        <strain evidence="2">93-210</strain>
    </source>
</reference>
<keyword evidence="2" id="KW-1185">Reference proteome</keyword>
<gene>
    <name evidence="1" type="ORF">MJO28_015091</name>
</gene>
<sequence length="154" mass="17645">MTKKDVYTKETGKCPHILPGFDPTWSCYSPIVLLLLDTMDTWDNAKLQIIQKLPQKLSACKIPLVSFGLLNVFLGGMYDCFSLWQSFARTYGGCLGTRVSSMVKLQQSSPVTKESFAKWTAKCLSRNKLKRMFLISQFDHNFIFQVFISFYKSN</sequence>
<name>A0ACC0DSS4_9BASI</name>
<protein>
    <submittedName>
        <fullName evidence="1">Uncharacterized protein</fullName>
    </submittedName>
</protein>
<reference evidence="2" key="1">
    <citation type="journal article" date="2018" name="BMC Genomics">
        <title>Genomic insights into host adaptation between the wheat stripe rust pathogen (Puccinia striiformis f. sp. tritici) and the barley stripe rust pathogen (Puccinia striiformis f. sp. hordei).</title>
        <authorList>
            <person name="Xia C."/>
            <person name="Wang M."/>
            <person name="Yin C."/>
            <person name="Cornejo O.E."/>
            <person name="Hulbert S.H."/>
            <person name="Chen X."/>
        </authorList>
    </citation>
    <scope>NUCLEOTIDE SEQUENCE [LARGE SCALE GENOMIC DNA]</scope>
    <source>
        <strain evidence="2">93-210</strain>
    </source>
</reference>